<dbReference type="GeneID" id="26840032"/>
<gene>
    <name evidence="2" type="ORF">AC631_03023</name>
</gene>
<keyword evidence="1" id="KW-0812">Transmembrane</keyword>
<dbReference type="AlphaFoldDB" id="A0A0V1PY59"/>
<evidence type="ECO:0000313" key="3">
    <source>
        <dbReference type="Proteomes" id="UP000054251"/>
    </source>
</evidence>
<dbReference type="EMBL" id="LMYN01000060">
    <property type="protein sequence ID" value="KSA01204.1"/>
    <property type="molecule type" value="Genomic_DNA"/>
</dbReference>
<accession>A0A0V1PY59</accession>
<protein>
    <submittedName>
        <fullName evidence="2">Uncharacterized protein</fullName>
    </submittedName>
</protein>
<keyword evidence="1" id="KW-0472">Membrane</keyword>
<proteinExistence type="predicted"/>
<keyword evidence="1" id="KW-1133">Transmembrane helix</keyword>
<evidence type="ECO:0000313" key="2">
    <source>
        <dbReference type="EMBL" id="KSA01204.1"/>
    </source>
</evidence>
<feature type="transmembrane region" description="Helical" evidence="1">
    <location>
        <begin position="76"/>
        <end position="98"/>
    </location>
</feature>
<evidence type="ECO:0000256" key="1">
    <source>
        <dbReference type="SAM" id="Phobius"/>
    </source>
</evidence>
<dbReference type="OrthoDB" id="10370273at2759"/>
<comment type="caution">
    <text evidence="2">The sequence shown here is derived from an EMBL/GenBank/DDBJ whole genome shotgun (WGS) entry which is preliminary data.</text>
</comment>
<keyword evidence="3" id="KW-1185">Reference proteome</keyword>
<name>A0A0V1PY59_9ASCO</name>
<dbReference type="Proteomes" id="UP000054251">
    <property type="component" value="Unassembled WGS sequence"/>
</dbReference>
<dbReference type="RefSeq" id="XP_015467306.1">
    <property type="nucleotide sequence ID" value="XM_015611852.1"/>
</dbReference>
<reference evidence="2 3" key="1">
    <citation type="submission" date="2015-11" db="EMBL/GenBank/DDBJ databases">
        <title>The genome of Debaryomyces fabryi.</title>
        <authorList>
            <person name="Tafer H."/>
            <person name="Lopandic K."/>
        </authorList>
    </citation>
    <scope>NUCLEOTIDE SEQUENCE [LARGE SCALE GENOMIC DNA]</scope>
    <source>
        <strain evidence="2 3">CBS 789</strain>
    </source>
</reference>
<feature type="transmembrane region" description="Helical" evidence="1">
    <location>
        <begin position="38"/>
        <end position="64"/>
    </location>
</feature>
<organism evidence="2 3">
    <name type="scientific">Debaryomyces fabryi</name>
    <dbReference type="NCBI Taxonomy" id="58627"/>
    <lineage>
        <taxon>Eukaryota</taxon>
        <taxon>Fungi</taxon>
        <taxon>Dikarya</taxon>
        <taxon>Ascomycota</taxon>
        <taxon>Saccharomycotina</taxon>
        <taxon>Pichiomycetes</taxon>
        <taxon>Debaryomycetaceae</taxon>
        <taxon>Debaryomyces</taxon>
    </lineage>
</organism>
<sequence>MSDQDLIVTRKSREENPGVIFESDSNYVQNIFSSIFKYVFIIAGSLINSVARCLIFNVMVLFGVRDRVKGACDNVLNIQLSIIEIIVFGNIFLFRFLCKITGTRIKQNDDSDDKYDKYDNRGYLRYSEIHRQYWSHGDITYKDEEDAYSVSTNIRPITKFLDIENVETVPCNDVRNNHSYETHANNENVENAFSTADVEGHKRYFSFYRKQKKVGDSQSLKS</sequence>